<comment type="caution">
    <text evidence="1">The sequence shown here is derived from an EMBL/GenBank/DDBJ whole genome shotgun (WGS) entry which is preliminary data.</text>
</comment>
<evidence type="ECO:0000313" key="2">
    <source>
        <dbReference type="Proteomes" id="UP000033865"/>
    </source>
</evidence>
<name>A0A0G1Y146_9BACT</name>
<dbReference type="Proteomes" id="UP000033865">
    <property type="component" value="Unassembled WGS sequence"/>
</dbReference>
<dbReference type="AlphaFoldDB" id="A0A0G1Y146"/>
<feature type="non-terminal residue" evidence="1">
    <location>
        <position position="1"/>
    </location>
</feature>
<reference evidence="1 2" key="1">
    <citation type="journal article" date="2015" name="Nature">
        <title>rRNA introns, odd ribosomes, and small enigmatic genomes across a large radiation of phyla.</title>
        <authorList>
            <person name="Brown C.T."/>
            <person name="Hug L.A."/>
            <person name="Thomas B.C."/>
            <person name="Sharon I."/>
            <person name="Castelle C.J."/>
            <person name="Singh A."/>
            <person name="Wilkins M.J."/>
            <person name="Williams K.H."/>
            <person name="Banfield J.F."/>
        </authorList>
    </citation>
    <scope>NUCLEOTIDE SEQUENCE [LARGE SCALE GENOMIC DNA]</scope>
</reference>
<accession>A0A0G1Y146</accession>
<protein>
    <submittedName>
        <fullName evidence="1">Uncharacterized protein</fullName>
    </submittedName>
</protein>
<gene>
    <name evidence="1" type="ORF">UY82_C0006G0001</name>
</gene>
<evidence type="ECO:0000313" key="1">
    <source>
        <dbReference type="EMBL" id="KKW36961.1"/>
    </source>
</evidence>
<proteinExistence type="predicted"/>
<sequence length="245" mass="27240">TFERNVSKDTNLGKTVPMPNLMVTASAKNDTSTLNISGTTDQDGKAVLAIDRLLADVIATARELPQNTSVEIKAAGGQPTYLYYNITETIDIMSRGLIDWNTAAEGLTPYLEARMEIGGSTKASETVELKFNISNKKGKGDCYRLQAMIKSDEPLFNRRVLIGHIKAGQEISVSNKVEIPRLWQDRVIPLTVTFDELYKNIPDNIEARIVIEGLPRPALAYSYRIVDDGFDDVFNKCLILFHIQS</sequence>
<dbReference type="EMBL" id="LCRN01000006">
    <property type="protein sequence ID" value="KKW36961.1"/>
    <property type="molecule type" value="Genomic_DNA"/>
</dbReference>
<organism evidence="1 2">
    <name type="scientific">Candidatus Uhrbacteria bacterium GW2011_GWC2_53_7</name>
    <dbReference type="NCBI Taxonomy" id="1618986"/>
    <lineage>
        <taxon>Bacteria</taxon>
        <taxon>Candidatus Uhriibacteriota</taxon>
    </lineage>
</organism>